<dbReference type="AlphaFoldDB" id="A0A7N2R9E3"/>
<dbReference type="Proteomes" id="UP000594261">
    <property type="component" value="Chromosome 8"/>
</dbReference>
<dbReference type="PANTHER" id="PTHR34371">
    <property type="entry name" value="OS01G0551000 PROTEIN"/>
    <property type="match status" value="1"/>
</dbReference>
<dbReference type="GO" id="GO:0009793">
    <property type="term" value="P:embryo development ending in seed dormancy"/>
    <property type="evidence" value="ECO:0007669"/>
    <property type="project" value="EnsemblPlants"/>
</dbReference>
<evidence type="ECO:0000313" key="3">
    <source>
        <dbReference type="Proteomes" id="UP000594261"/>
    </source>
</evidence>
<dbReference type="GeneID" id="115954514"/>
<dbReference type="FunCoup" id="A0A7N2R9E3">
    <property type="interactions" value="51"/>
</dbReference>
<dbReference type="Gramene" id="QL08p045696:mrna">
    <property type="protein sequence ID" value="QL08p045696:mrna"/>
    <property type="gene ID" value="QL08p045696"/>
</dbReference>
<dbReference type="RefSeq" id="XP_030928240.1">
    <property type="nucleotide sequence ID" value="XM_031072380.1"/>
</dbReference>
<feature type="region of interest" description="Disordered" evidence="1">
    <location>
        <begin position="1"/>
        <end position="25"/>
    </location>
</feature>
<dbReference type="OMA" id="PWSKRGK"/>
<keyword evidence="3" id="KW-1185">Reference proteome</keyword>
<proteinExistence type="predicted"/>
<dbReference type="PANTHER" id="PTHR34371:SF2">
    <property type="entry name" value="DUF688 FAMILY PROTEIN"/>
    <property type="match status" value="1"/>
</dbReference>
<reference evidence="2 3" key="1">
    <citation type="journal article" date="2016" name="G3 (Bethesda)">
        <title>First Draft Assembly and Annotation of the Genome of a California Endemic Oak Quercus lobata Nee (Fagaceae).</title>
        <authorList>
            <person name="Sork V.L."/>
            <person name="Fitz-Gibbon S.T."/>
            <person name="Puiu D."/>
            <person name="Crepeau M."/>
            <person name="Gugger P.F."/>
            <person name="Sherman R."/>
            <person name="Stevens K."/>
            <person name="Langley C.H."/>
            <person name="Pellegrini M."/>
            <person name="Salzberg S.L."/>
        </authorList>
    </citation>
    <scope>NUCLEOTIDE SEQUENCE [LARGE SCALE GENOMIC DNA]</scope>
    <source>
        <strain evidence="2 3">cv. SW786</strain>
    </source>
</reference>
<protein>
    <submittedName>
        <fullName evidence="2">Uncharacterized protein</fullName>
    </submittedName>
</protein>
<dbReference type="EnsemblPlants" id="QL08p045696:mrna">
    <property type="protein sequence ID" value="QL08p045696:mrna"/>
    <property type="gene ID" value="QL08p045696"/>
</dbReference>
<evidence type="ECO:0000256" key="1">
    <source>
        <dbReference type="SAM" id="MobiDB-lite"/>
    </source>
</evidence>
<feature type="compositionally biased region" description="Polar residues" evidence="1">
    <location>
        <begin position="8"/>
        <end position="25"/>
    </location>
</feature>
<dbReference type="OrthoDB" id="1934555at2759"/>
<accession>A0A7N2R9E3</accession>
<gene>
    <name evidence="2" type="primary">LOC115954514</name>
</gene>
<organism evidence="2 3">
    <name type="scientific">Quercus lobata</name>
    <name type="common">Valley oak</name>
    <dbReference type="NCBI Taxonomy" id="97700"/>
    <lineage>
        <taxon>Eukaryota</taxon>
        <taxon>Viridiplantae</taxon>
        <taxon>Streptophyta</taxon>
        <taxon>Embryophyta</taxon>
        <taxon>Tracheophyta</taxon>
        <taxon>Spermatophyta</taxon>
        <taxon>Magnoliopsida</taxon>
        <taxon>eudicotyledons</taxon>
        <taxon>Gunneridae</taxon>
        <taxon>Pentapetalae</taxon>
        <taxon>rosids</taxon>
        <taxon>fabids</taxon>
        <taxon>Fagales</taxon>
        <taxon>Fagaceae</taxon>
        <taxon>Quercus</taxon>
    </lineage>
</organism>
<name>A0A7N2R9E3_QUELO</name>
<dbReference type="KEGG" id="qlo:115954514"/>
<reference evidence="2" key="2">
    <citation type="submission" date="2021-01" db="UniProtKB">
        <authorList>
            <consortium name="EnsemblPlants"/>
        </authorList>
    </citation>
    <scope>IDENTIFICATION</scope>
</reference>
<sequence>MGSEVEPESSSTPKLPLFSIQTMQSPDPSGMLTPPLHTLASVPFRWEDEPGKPRPCTTLTKFTTLDLAPKCLELPPRLLLDTKFPSPNTVLEEPYLGRSKFQSSSFRIIGGECYGSFSHERGQLGAMVLGKRGIKEKTWFGSWGRRIFKGKREVGLGGSSHVFPSSVDREGDSCNVGESNSKSGKITRIRKVRSLSSLSTNAKSHHFWAKIYDGLKQVVPWSSRKVKKDVHVV</sequence>
<evidence type="ECO:0000313" key="2">
    <source>
        <dbReference type="EnsemblPlants" id="QL08p045696:mrna"/>
    </source>
</evidence>
<dbReference type="InParanoid" id="A0A7N2R9E3"/>
<dbReference type="RefSeq" id="XP_030928241.1">
    <property type="nucleotide sequence ID" value="XM_031072381.1"/>
</dbReference>
<dbReference type="EMBL" id="LRBV02000008">
    <property type="status" value="NOT_ANNOTATED_CDS"/>
    <property type="molecule type" value="Genomic_DNA"/>
</dbReference>